<dbReference type="GO" id="GO:0005737">
    <property type="term" value="C:cytoplasm"/>
    <property type="evidence" value="ECO:0007669"/>
    <property type="project" value="UniProtKB-SubCell"/>
</dbReference>
<dbReference type="InterPro" id="IPR008271">
    <property type="entry name" value="Ser/Thr_kinase_AS"/>
</dbReference>
<feature type="domain" description="PH" evidence="16">
    <location>
        <begin position="4486"/>
        <end position="4595"/>
    </location>
</feature>
<feature type="region of interest" description="Disordered" evidence="15">
    <location>
        <begin position="3638"/>
        <end position="3661"/>
    </location>
</feature>
<dbReference type="GO" id="GO:0003007">
    <property type="term" value="P:heart morphogenesis"/>
    <property type="evidence" value="ECO:0007669"/>
    <property type="project" value="UniProtKB-ARBA"/>
</dbReference>
<dbReference type="CDD" id="cd20971">
    <property type="entry name" value="IgI_1_Titin-A168_like"/>
    <property type="match status" value="1"/>
</dbReference>
<feature type="region of interest" description="Disordered" evidence="15">
    <location>
        <begin position="5599"/>
        <end position="5653"/>
    </location>
</feature>
<feature type="domain" description="Ig-like" evidence="19">
    <location>
        <begin position="2089"/>
        <end position="2174"/>
    </location>
</feature>
<feature type="domain" description="Ig-like" evidence="19">
    <location>
        <begin position="4605"/>
        <end position="4694"/>
    </location>
</feature>
<dbReference type="FunFam" id="2.60.40.10:FF:000707">
    <property type="entry name" value="Obscurin, cytoskeletal calmodulin and titin-interacting RhoGEF"/>
    <property type="match status" value="5"/>
</dbReference>
<feature type="domain" description="Ig-like" evidence="19">
    <location>
        <begin position="4872"/>
        <end position="4960"/>
    </location>
</feature>
<dbReference type="SUPFAM" id="SSF50729">
    <property type="entry name" value="PH domain-like"/>
    <property type="match status" value="1"/>
</dbReference>
<dbReference type="InterPro" id="IPR036116">
    <property type="entry name" value="FN3_sf"/>
</dbReference>
<evidence type="ECO:0000259" key="20">
    <source>
        <dbReference type="PROSITE" id="PS50853"/>
    </source>
</evidence>
<evidence type="ECO:0000259" key="17">
    <source>
        <dbReference type="PROSITE" id="PS50010"/>
    </source>
</evidence>
<dbReference type="PROSITE" id="PS50010">
    <property type="entry name" value="DH_2"/>
    <property type="match status" value="1"/>
</dbReference>
<dbReference type="PROSITE" id="PS50835">
    <property type="entry name" value="IG_LIKE"/>
    <property type="match status" value="38"/>
</dbReference>
<feature type="domain" description="Ig-like" evidence="19">
    <location>
        <begin position="3474"/>
        <end position="3544"/>
    </location>
</feature>
<evidence type="ECO:0000259" key="18">
    <source>
        <dbReference type="PROSITE" id="PS50011"/>
    </source>
</evidence>
<dbReference type="InterPro" id="IPR052385">
    <property type="entry name" value="Obscurin/Obscurin-like_Reg"/>
</dbReference>
<feature type="region of interest" description="Disordered" evidence="15">
    <location>
        <begin position="5562"/>
        <end position="5586"/>
    </location>
</feature>
<evidence type="ECO:0000256" key="1">
    <source>
        <dbReference type="ARBA" id="ARBA00004123"/>
    </source>
</evidence>
<feature type="region of interest" description="Disordered" evidence="15">
    <location>
        <begin position="4783"/>
        <end position="4812"/>
    </location>
</feature>
<dbReference type="EMBL" id="JABFDY010000017">
    <property type="protein sequence ID" value="KAF7695593.1"/>
    <property type="molecule type" value="Genomic_DNA"/>
</dbReference>
<dbReference type="SMART" id="SM00220">
    <property type="entry name" value="S_TKc"/>
    <property type="match status" value="2"/>
</dbReference>
<feature type="domain" description="Ig-like" evidence="19">
    <location>
        <begin position="664"/>
        <end position="748"/>
    </location>
</feature>
<dbReference type="SUPFAM" id="SSF48065">
    <property type="entry name" value="DBL homology domain (DH-domain)"/>
    <property type="match status" value="1"/>
</dbReference>
<evidence type="ECO:0000256" key="5">
    <source>
        <dbReference type="ARBA" id="ARBA00022553"/>
    </source>
</evidence>
<feature type="region of interest" description="Disordered" evidence="15">
    <location>
        <begin position="5816"/>
        <end position="5841"/>
    </location>
</feature>
<feature type="domain" description="Ig-like" evidence="19">
    <location>
        <begin position="2835"/>
        <end position="2917"/>
    </location>
</feature>
<feature type="domain" description="Ig-like" evidence="19">
    <location>
        <begin position="3102"/>
        <end position="3186"/>
    </location>
</feature>
<keyword evidence="22" id="KW-1185">Reference proteome</keyword>
<feature type="domain" description="Ig-like" evidence="19">
    <location>
        <begin position="2447"/>
        <end position="2531"/>
    </location>
</feature>
<feature type="domain" description="Ig-like" evidence="19">
    <location>
        <begin position="2924"/>
        <end position="3008"/>
    </location>
</feature>
<feature type="region of interest" description="Disordered" evidence="15">
    <location>
        <begin position="4254"/>
        <end position="4276"/>
    </location>
</feature>
<dbReference type="SMART" id="SM00408">
    <property type="entry name" value="IGc2"/>
    <property type="match status" value="36"/>
</dbReference>
<accession>A0A8T0AWF3</accession>
<dbReference type="InterPro" id="IPR003599">
    <property type="entry name" value="Ig_sub"/>
</dbReference>
<feature type="domain" description="Ig-like" evidence="19">
    <location>
        <begin position="129"/>
        <end position="220"/>
    </location>
</feature>
<dbReference type="SUPFAM" id="SSF48726">
    <property type="entry name" value="Immunoglobulin"/>
    <property type="match status" value="44"/>
</dbReference>
<comment type="similarity">
    <text evidence="3">Belongs to the protein kinase superfamily. CAMK Ser/Thr protein kinase family.</text>
</comment>
<dbReference type="PROSITE" id="PS00107">
    <property type="entry name" value="PROTEIN_KINASE_ATP"/>
    <property type="match status" value="1"/>
</dbReference>
<dbReference type="SUPFAM" id="SSF56112">
    <property type="entry name" value="Protein kinase-like (PK-like)"/>
    <property type="match status" value="2"/>
</dbReference>
<feature type="domain" description="Ig-like" evidence="19">
    <location>
        <begin position="3193"/>
        <end position="3284"/>
    </location>
</feature>
<dbReference type="Gene3D" id="2.30.30.40">
    <property type="entry name" value="SH3 Domains"/>
    <property type="match status" value="1"/>
</dbReference>
<feature type="domain" description="Ig-like" evidence="19">
    <location>
        <begin position="2268"/>
        <end position="2341"/>
    </location>
</feature>
<feature type="domain" description="Ig-like" evidence="19">
    <location>
        <begin position="1378"/>
        <end position="1463"/>
    </location>
</feature>
<gene>
    <name evidence="21" type="ORF">HF521_007316</name>
</gene>
<feature type="domain" description="Ig-like" evidence="19">
    <location>
        <begin position="2746"/>
        <end position="2830"/>
    </location>
</feature>
<dbReference type="InterPro" id="IPR008266">
    <property type="entry name" value="Tyr_kinase_AS"/>
</dbReference>
<feature type="domain" description="Ig-like" evidence="19">
    <location>
        <begin position="1199"/>
        <end position="1283"/>
    </location>
</feature>
<dbReference type="Pfam" id="PF00069">
    <property type="entry name" value="Pkinase"/>
    <property type="match status" value="2"/>
</dbReference>
<dbReference type="PROSITE" id="PS00109">
    <property type="entry name" value="PROTEIN_KINASE_TYR"/>
    <property type="match status" value="1"/>
</dbReference>
<keyword evidence="8 14" id="KW-0547">Nucleotide-binding</keyword>
<dbReference type="InterPro" id="IPR001849">
    <property type="entry name" value="PH_domain"/>
</dbReference>
<feature type="compositionally biased region" description="Low complexity" evidence="15">
    <location>
        <begin position="5311"/>
        <end position="5322"/>
    </location>
</feature>
<dbReference type="CDD" id="cd23767">
    <property type="entry name" value="IQCD"/>
    <property type="match status" value="1"/>
</dbReference>
<feature type="domain" description="Ig-like" evidence="19">
    <location>
        <begin position="2536"/>
        <end position="2620"/>
    </location>
</feature>
<keyword evidence="6" id="KW-0808">Transferase</keyword>
<sequence length="6307" mass="708953">MQGKRHTLTLTRVSLLDMGLISFQADGVETSANLIVTAKDIQILKHLQDVSMTERDSVTLECEVNLEDLDGKWFRNSSRIKAVDNVKIRQEGRTHSLTFKKIKPEDAGEITFMAERVSSTAMLSVKELPVQIVKPLRVKIALYRHRALLECQVSRANAEVTWYKQNKEIMPNGKYQVISEGLYRQLTIEEVASSDEDTFICDAGDDRTSCRLFVEEQAISIVRGLSSVEVMEPKEARFRVETSIKVERSPKWTLNGELLSSGPEVRIEKEGTSHRLTFTNTNSRMSGVIQFSSGKSKSAAQLTVTERPLVVTQPISDVAVKENNLVTLRCEFCPSPRVVHWFKGRTPLLASSKYTMRQKKNCAEMTIIGVKAADAGEYRCLAGGAESRGRVNVEVKRIKITRHLEHVEVEEDGTAVFSCELNHEAPNIQWLLNDRVIHASQMNKIQNSGKVYTLVLKRLTVQESRVTFKTVDISESTILRVKERPAVFLRSLEDVVAEEHDKACLQCVVSKETVTPVWRKDSTVLNASKKYEILQLGKSLTLIIHKLTKEDVGEYYCDVGTSQTKAKVAVRDLFITIVKRLRTISVVEGEYCSFECTLSHDIIDEPSWTLNGQLIVSNGRFQVANKGQKYTLNIQEVMITDAGDVMFTIKDLSCRTMLFVKEKPVRVFRDILNVKAVPGEDPELSCEITKPEVTIKWLKNGRLIRSSSKYEMIHKGCFVSLVIHNATVKDSGEYCCEADGVATRARLEVRDLQHTFVKELKDITAEVKNMVILECETKRPANKVTWLKGMVVLNSGQKYLMLKKAVVLSLTIFNLEKSDNDFYTCDVGTMQSRALLTVQGQKVLILDELEDVECLKGDTAVFQCRIWPSDFTEVKWYLDETLLFTNDLNEIQMIQGGYHTLTIKQLARRDTGTITFEAGDKRSYASLLVRERRPTIIKPLEDTEAIEGGSLNLLCKTSKPCHILWYKDGCLMWNSSSYFMSRSGNEARLTIREVKDTDAGVYECNVGSVSTKATVTVKAVPSEFTRQLHSQEADEGSSVTLFCEFSVPGVQYLWRKGAETLRSGEKYQMRQNKNCISLTIHNVKLEDSGNYTCICRNQRTMATVTVYAVPITFVKKLKNQEAEEGTAVTLRCELSKSGVPVEWRRNEEVLSPGMKYQMRQIVSIQEMVIRNPVPEDSGTYSCVCIDQMTKATIKIEAQPITFIQKLKSQVVEEGNSVTLLCELSKPGHPAEWRKGHELLKSGEKYRMRQRTCVLELKIFNLECEDSEVYSCSCGNAQTTARVTVTKQPMYFTEKLKPLFAEEGKAVILHCELSKAGVPVEWWKGEELLQPGEKYTMRGREATHELIVCDTIPEDSGVYRCVCGNQKTKALLKIVGVAATFKQNLKNQEAFEGENVVLRCELSKAKTPVEWWKGEERLMPGGRYQMRQNGKIAEMEITSVLPDDAGMYSCDIGNHKSTAALKITALPITFKRELQDQVCKEGDMAVFICELSKPGAPVEWRKGRVILKPGEKFRIRVEGGLTKLEINNLEESDSGKYYCKTKEAQSAAELTVQALPATFKNVLKNQECQEGNSISLQCELSKTAAHVEWWKGSEMLRTGERYQLRKRDTTAELLIRKTQPEDSGVYRCVCGEQSIEARIKVNALPIIFKQELRNQEAEEENNVSLRCELSKSGAQVQWWRDEELLKPGEKYQMRQMGTKLELVIRKVVPEDSGVYTCVCPDQKSHAMIKIKALPVIFKQNLRNHETVEGKSTTLRCELSKPGALVKWWKGQEELSEGKKYHMKTEEKTVEMVIRNVLCEDAGVYSCTTGDQKTTSEIKVRALPVTFKQELQNVVSKEGGTAMFRCELSKPGAPVDWRKGRLILKAGDKYEIVQDGKINTLLIHNTEERDAGYYSCKTKDSESTAELTVQVPPIIFKVKLKNQEVEEESTVCLRCEISKAGVPVQWKKGETLLKSGIKYQITHQETTMELIIKKILPEDSGVYSCVCGDQTTKANIKVFATPITFRQKLMNQEAPEGGIVVLHCALSKPGVPVHWLKDEEELSNGSKYKMKQDGLVAELHIRNVLPMDVGEYSCVIGDQKTTAEVNVKAAASVFFEKELQDQEAMEGNSVVFRCLLSSPNAPVAWKKGSQQITEGGRFTVHQKGSTQELEIRNLRSEDAGVYTCSTRGKMTSACLRVIDRVRIVRELQDLTVTTGEDAHFVCELSHSDVSDGVWWLDSTILQKNEMNQMKCCGCEQHLTLTMTTPEESGIVAFVIGEEWTSARLQVNSKPKVLIEEKLQDMVVFEGDTASLSCVTSDDCTPVTWKRNNVTLLAGEKYEPCKEGKCNMLLIHRVEKEDTGIYMCDTGDMQSIAALIVKERPLFFCEKLQNQQVEEGKTAFLRCELSKPGLLVQWKKGGILLRPGNKYKMKQDGCEEQLQIYDLAIQDSGIYRCCVDSTETKASLTVKEQPLFFREELQSMEAEEGETLFLCCELSKPGVSVQWKKGAMLLRPGIKCEMKQNGCVLELQVNDLKCEDSGVYKCCVGSLETKANILVKEQPLFFSEELQNQQLEEGETAFLSCRISKPGISVQWKKGVVLLRPGDKYEIKEDGCKLQLKIHNVKGLDSGNYKCCAGGLVTTASVMVKGMSSHFGNILCIMNSIYMCKFIKIEIVQLFISEQPLLFHEKLQNLEAVAGETIALCFKVSKPGVPVQWKKGAVVLKPGNKYEMIQNNCEFQLKINDLTHHDSGTYKGCTGGIVTTAVLEVKEQPLFFLEELQNIQAVEGETASLFCEISKPGIPVLWRKGVTRLRPGIKYEIRQNGCKLQLKIHDLTHQDSGSYKCCAGNLETVASLEVKEEPVFFHEELHNLEVEKGGTALLTCRISRPGVAVQWKKESVLLRSGDKYEMKKSGCELQCQIHDLTCDDSGTYICCADTVMTTATVLVKEQPLYFYKELKNQEAEEGETGLLCCELSKPWVSVQWKKESILLEPGERYEMKQDGNELQLKIHDLKSSDNGSYKCCAGSLVTTASIVVKEKPLFFSKELQNLEVEEGQTALLCCELSKPGVTVQWKKGALFLQLGEKYEMKQNGCELLLKIHNMRSSDSGLYKCCVGSLITTSSIAVKEKPLFFIKELQNLELEEGKTALLCCELSKPGVTVEWKKGALLLKPSSEKKYEMKQYGCELQLRISDLRRSDSGSYKCCAGALTTTTSILVKEKPLYFCKELQNMEVKEGQTALLCCEVSKPGAAVQWKKGTFLLKPGEKYEMKQNECELQLKIYDLKVSDSGSYKCCAGSLVSAASLVVKEQTIIFSKELQNLEVKEGETALLCCKLSKPGIAVQWKKEALLLKPGEKYEMKQDGCELQLRINDLRSFDSGSYRCCAGTLTTTATILVKEKPLYFCMELQNLEVEEGQIALLCCKISKPGAAVQWKKGALLLKPGEKYEMKQNGCELQLNIHDLRSSDSGSYKCCIGSMFTTSSIVVKEKPLFFCKKLQNLEVLEGKTAILCCKLSKPGNCVQWNKEAMLLRPGSKYEMKQDVCEYQLKIYDVKNQDTGIYKCCAGSLVTIASITVKEHPLFFSKELKSQEVEEGKTVILYCELSKPGVSVQWMKDAVLLRPGEKYEMKQNSCELMLKIYDLKTEDCGVYKCCASKVETTATIGVKELPTKPHDIHPVPPRSKGKRSHQGSVVDEQTCVSDPKMSSLNQKSANILLEQWQIDHLDNTSTEEQDFEKEKSLLREIVKESERFPEKDIRMNIRNPTLSPDDHVTAEQINRATNFAVTTTTYISSNQNQDNSKKAPECRDITEQESEPRGKLEPLAPTRYKEKFTQPQFVLQEQENVLEPNEHVSILVPFGRTASSGSSDTKSQFLDVGDKMPKEKYSTQETVMQEVKGEKACVHCEDVLAPEMIQYLRKAEENLTGKASSQPIMAQAHNKQHISEEKTSELSKEKALQQKAKSTVHMSFKENKMKDVPETIKNQSQEKITTQTKMEGGVIGACNHNSWEEATKACKVAKITKNTNSPEEHSQEPLGIDIFQEDEPEMLEAAIKIQAAFKGYKARKDMKPVFKAVFKTQNVELSDTISLECIVEGKPSVLRWLKDGIEIKSGERHKISHHEDGRCLLVIANASFKDAGIYTCEIGNKFGAISYNGNVTVSHQKKPIIDTAQPLETELTSGNDAVQSSNKDDESLKLIYDLPTEDTQRKFQEKRKSCSFSSLSCPSDYDTAPDVDTNSLFREKQLEKKNTTMQLSKSLKEEKVLCPEPKEITGQLKVKEGKSIRKTLSPKYHHSLKTPSTIESVSESDEDDEREETFDIYVAKVDCHPTGANKENFILKEGQFVEVLDSVHPVKWLVRTKPSKTTPSRQGWLSPAYLEKKTKELLSLVQETETKDTYEKRRKTASKDEYRETSSQLIKGLLDGEREFVRDMNFFVEHHLQHVETSSNVPLTIISQKEYIFRNIKDITSFHECCILPKLSQCTTDDDVAQCFINHSPDFEMHLQYITGQSQAEACISDKNTQFFFKGSFIVWEEAPGTKISLRGHHRHVFLFKDCIVFCKTKRDLSTQSILYVFRNKMKLRDVDLKDTIEGDDRSWGIWHEHRGTTRKITLQAHSVLNRLSWLKDLRDLQQRSKLPLWSVPCFELKLTDSVVKLGQTTKLVCSVTGIPKPVVTWNKDGIPLKDDQHHIISEGNSGTCSLVLTSVSVDNAGQYLCYATNPMGNASTLAKLSVDVPPSFATRLQNTLLVKGNDVKLQCSAGCIPLPTVRWFKDGTLLEQSKKYRIDSDTQTGVLSLVIKKAEETDVGQYECEISNQMGSDKCKAQLSTPPPVIDSPKDHPPATSAPADSEGWSSALVKNLFQMFFQSGPSNQSSLTTEAQATQEKLDIPKEPHEEICVSRAEDDKYAESPVVQVDMENLCVQPGQPATFSVVITGHPIPDIKWFKDGVELVSGEHVAMKQSGARFSLVLLSIHISDCGTYTCTAMNSAGEASCHAHLTTDTGPEEFEDFAEEEEEKDRSLEVGRRRKLHAVYEVHEEIGRGTFGVVKRVAHRASAEVFAAKFIPLKNSNRTRAFQERDLLSRLAHCRVACLLDSFSTRRTLVLITEICSSQGLLEHLLLKGSVSEREVRFYIQQILEGVGYIHSMNILHLDIKTDNILMVSPAGDDLKICDFGFCQEIDPSRNQYSVLGTPEFVAPEIVRQEPVTTATDIWSVGVVAYLCLTGHCPFFGDNDRATLLKVAEGVLYWEILKITSLSKRAQDFLRTVLHPDAEMRPSASECLNHEWFQGSFEEEQLNVINTESLKSFISRRKWQRSLTCLGSVLTLRPIPVLMDAPRCEVSVTTQRDPRNTSSTSVSTGSSSEYDEADAWGFFQNASQEEDDDSEEDDIVYYPYYPEQTSARKRDEEDIIMSQGRERSGALMVPVSEQSRKTPSPSIELVLRERKEIHSSSNLFEDDKVPSGTPIPRGTLIKSTFYNSDEQLSPMSARHMMLRDKVHGRKQDRARRTTRSSLSGRLNEPLIEYIEDSPDVESSLRNRKGSTLLSKSFSLDRGVSSFNQNSQTQRRSRSLDESTRISVTTTKHRTFGDNDQDVEFDFEFMNEEENEASEDPVNRTPQTLSHSHQSSKDEFPIIMESHVDDCQSHPEEEKEEPGALGGEENVAGSQMSLAESYDLEHDSDTSSRTSTYIRTSSSHLPISLRHHRAYDSDEHLAAPSSGKASELSQDSEDEDMGRVLRKLRQAPSQHQTHSTTMSKNSTALRRSSSTVPIRPASATAVRCEVLQRHSSAPALELKPPSGKSGKSGLMKIFRRKSWTSGLSSSQTPESDKNVEDDSSLQQKTPLLTLRKKIRASASNITKLFTRQSSKEGKEEKRGPIVKNPVPPEKTTVTSDFFPLAPFSGSPPKKPKLFSLKVPTFKKSKGMPARPYKPDVIQLASGGALVFWKPVQCSDPVTYCIQYSLSGDEWKMLSDNVTDSFYLANALPRGPGYVFRVACITKTGSGPFSDPSPQAFMTMPYEDPHIPLILTESTGSKITVPGGLGSERSFSFLSEINRGRFSVVTRCEDSRSLQTLAAKLTPYAPEQRQLVLREYQVLRRLSHPNLVHLHAAILTPSCLVLIEELCSGRELLYNLAERDVYSELQVCELLTQLLSGVDYLHRCHILHLDLRSDNVLVTERNVVKIVDLGSAQFFTPGHALNIEHIKKMSESKVYIVLPKAPEILQGHGVGPATDIWALGVLAFIMLSGDSPFHSEFHWERDRNVRKGKIQFGRCYPGLSEGAINFLKSTLNSKARERPSAAECLQNPWLRGGKGEQSKPTALMFCFSTDKLQAFLKQHELKRERARTRVTLPLS</sequence>
<dbReference type="InterPro" id="IPR003961">
    <property type="entry name" value="FN3_dom"/>
</dbReference>
<dbReference type="CDD" id="cd00096">
    <property type="entry name" value="Ig"/>
    <property type="match status" value="12"/>
</dbReference>
<feature type="compositionally biased region" description="Low complexity" evidence="15">
    <location>
        <begin position="5640"/>
        <end position="5652"/>
    </location>
</feature>
<feature type="region of interest" description="Disordered" evidence="15">
    <location>
        <begin position="5668"/>
        <end position="5726"/>
    </location>
</feature>
<evidence type="ECO:0000256" key="9">
    <source>
        <dbReference type="ARBA" id="ARBA00022777"/>
    </source>
</evidence>
<feature type="domain" description="Ig-like" evidence="19">
    <location>
        <begin position="1555"/>
        <end position="1627"/>
    </location>
</feature>
<dbReference type="Gene3D" id="1.20.900.10">
    <property type="entry name" value="Dbl homology (DH) domain"/>
    <property type="match status" value="1"/>
</dbReference>
<keyword evidence="5" id="KW-0597">Phosphoprotein</keyword>
<dbReference type="SMART" id="SM00406">
    <property type="entry name" value="IGv"/>
    <property type="match status" value="9"/>
</dbReference>
<feature type="domain" description="Ig-like" evidence="19">
    <location>
        <begin position="1822"/>
        <end position="1906"/>
    </location>
</feature>
<comment type="caution">
    <text evidence="21">The sequence shown here is derived from an EMBL/GenBank/DDBJ whole genome shotgun (WGS) entry which is preliminary data.</text>
</comment>
<evidence type="ECO:0000256" key="6">
    <source>
        <dbReference type="ARBA" id="ARBA00022679"/>
    </source>
</evidence>
<keyword evidence="13" id="KW-0393">Immunoglobulin domain</keyword>
<feature type="domain" description="Ig-like" evidence="19">
    <location>
        <begin position="3549"/>
        <end position="3633"/>
    </location>
</feature>
<dbReference type="Pfam" id="PF07679">
    <property type="entry name" value="I-set"/>
    <property type="match status" value="42"/>
</dbReference>
<feature type="domain" description="Ig-like" evidence="19">
    <location>
        <begin position="4036"/>
        <end position="4126"/>
    </location>
</feature>
<dbReference type="GO" id="GO:0060298">
    <property type="term" value="P:positive regulation of sarcomere organization"/>
    <property type="evidence" value="ECO:0007669"/>
    <property type="project" value="UniProtKB-ARBA"/>
</dbReference>
<evidence type="ECO:0000256" key="15">
    <source>
        <dbReference type="SAM" id="MobiDB-lite"/>
    </source>
</evidence>
<dbReference type="GO" id="GO:0055013">
    <property type="term" value="P:cardiac muscle cell development"/>
    <property type="evidence" value="ECO:0007669"/>
    <property type="project" value="UniProtKB-ARBA"/>
</dbReference>
<evidence type="ECO:0000256" key="13">
    <source>
        <dbReference type="ARBA" id="ARBA00023319"/>
    </source>
</evidence>
<evidence type="ECO:0000256" key="8">
    <source>
        <dbReference type="ARBA" id="ARBA00022741"/>
    </source>
</evidence>
<dbReference type="Pfam" id="PF22697">
    <property type="entry name" value="SOS1_NGEF_PH"/>
    <property type="match status" value="1"/>
</dbReference>
<dbReference type="Gene3D" id="1.10.510.10">
    <property type="entry name" value="Transferase(Phosphotransferase) domain 1"/>
    <property type="match status" value="2"/>
</dbReference>
<feature type="domain" description="Protein kinase" evidence="18">
    <location>
        <begin position="6003"/>
        <end position="6262"/>
    </location>
</feature>
<feature type="domain" description="Ig-like" evidence="19">
    <location>
        <begin position="2358"/>
        <end position="2442"/>
    </location>
</feature>
<feature type="domain" description="Ig-like" evidence="19">
    <location>
        <begin position="3293"/>
        <end position="3364"/>
    </location>
</feature>
<dbReference type="Proteomes" id="UP000606274">
    <property type="component" value="Unassembled WGS sequence"/>
</dbReference>
<dbReference type="GO" id="GO:0005085">
    <property type="term" value="F:guanyl-nucleotide exchange factor activity"/>
    <property type="evidence" value="ECO:0007669"/>
    <property type="project" value="InterPro"/>
</dbReference>
<keyword evidence="7" id="KW-0677">Repeat</keyword>
<dbReference type="PROSITE" id="PS50011">
    <property type="entry name" value="PROTEIN_KINASE_DOM"/>
    <property type="match status" value="2"/>
</dbReference>
<reference evidence="21" key="1">
    <citation type="submission" date="2020-08" db="EMBL/GenBank/DDBJ databases">
        <title>Chromosome-level assembly of Southern catfish (Silurus meridionalis) provides insights into visual adaptation to the nocturnal and benthic lifestyles.</title>
        <authorList>
            <person name="Zhang Y."/>
            <person name="Wang D."/>
            <person name="Peng Z."/>
        </authorList>
    </citation>
    <scope>NUCLEOTIDE SEQUENCE</scope>
    <source>
        <strain evidence="21">SWU-2019-XX</strain>
        <tissue evidence="21">Muscle</tissue>
    </source>
</reference>
<feature type="domain" description="Ig-like" evidence="19">
    <location>
        <begin position="1021"/>
        <end position="1105"/>
    </location>
</feature>
<evidence type="ECO:0000256" key="12">
    <source>
        <dbReference type="ARBA" id="ARBA00023242"/>
    </source>
</evidence>
<evidence type="ECO:0000256" key="11">
    <source>
        <dbReference type="ARBA" id="ARBA00023157"/>
    </source>
</evidence>
<feature type="compositionally biased region" description="Polar residues" evidence="15">
    <location>
        <begin position="5573"/>
        <end position="5582"/>
    </location>
</feature>
<keyword evidence="9" id="KW-0418">Kinase</keyword>
<keyword evidence="4" id="KW-0963">Cytoplasm</keyword>
<comment type="subcellular location">
    <subcellularLocation>
        <location evidence="2">Cytoplasm</location>
    </subcellularLocation>
    <subcellularLocation>
        <location evidence="1">Nucleus</location>
    </subcellularLocation>
</comment>
<dbReference type="InterPro" id="IPR055251">
    <property type="entry name" value="SOS1_NGEF_PH"/>
</dbReference>
<evidence type="ECO:0000256" key="10">
    <source>
        <dbReference type="ARBA" id="ARBA00022840"/>
    </source>
</evidence>
<feature type="domain" description="Ig-like" evidence="19">
    <location>
        <begin position="934"/>
        <end position="1016"/>
    </location>
</feature>
<dbReference type="InterPro" id="IPR000048">
    <property type="entry name" value="IQ_motif_EF-hand-BS"/>
</dbReference>
<dbReference type="GO" id="GO:0005524">
    <property type="term" value="F:ATP binding"/>
    <property type="evidence" value="ECO:0007669"/>
    <property type="project" value="UniProtKB-UniRule"/>
</dbReference>
<feature type="region of interest" description="Disordered" evidence="15">
    <location>
        <begin position="5455"/>
        <end position="5474"/>
    </location>
</feature>
<feature type="domain" description="Ig-like" evidence="19">
    <location>
        <begin position="2000"/>
        <end position="2084"/>
    </location>
</feature>
<keyword evidence="11" id="KW-1015">Disulfide bond</keyword>
<dbReference type="FunFam" id="2.60.40.10:FF:000107">
    <property type="entry name" value="Myosin, light chain kinase a"/>
    <property type="match status" value="2"/>
</dbReference>
<evidence type="ECO:0000259" key="16">
    <source>
        <dbReference type="PROSITE" id="PS50003"/>
    </source>
</evidence>
<dbReference type="Gene3D" id="3.30.200.20">
    <property type="entry name" value="Phosphorylase Kinase, domain 1"/>
    <property type="match status" value="2"/>
</dbReference>
<feature type="domain" description="Ig-like" evidence="19">
    <location>
        <begin position="3013"/>
        <end position="3097"/>
    </location>
</feature>
<dbReference type="SMART" id="SM00409">
    <property type="entry name" value="IG"/>
    <property type="match status" value="44"/>
</dbReference>
<feature type="region of interest" description="Disordered" evidence="15">
    <location>
        <begin position="3762"/>
        <end position="3785"/>
    </location>
</feature>
<dbReference type="GO" id="GO:0004672">
    <property type="term" value="F:protein kinase activity"/>
    <property type="evidence" value="ECO:0007669"/>
    <property type="project" value="InterPro"/>
</dbReference>
<keyword evidence="12" id="KW-0539">Nucleus</keyword>
<name>A0A8T0AWF3_SILME</name>
<dbReference type="InterPro" id="IPR036179">
    <property type="entry name" value="Ig-like_dom_sf"/>
</dbReference>
<feature type="domain" description="Ig-like" evidence="19">
    <location>
        <begin position="1466"/>
        <end position="1550"/>
    </location>
</feature>
<evidence type="ECO:0000256" key="7">
    <source>
        <dbReference type="ARBA" id="ARBA00022737"/>
    </source>
</evidence>
<dbReference type="FunFam" id="2.60.40.10:FF:000425">
    <property type="entry name" value="Myosin light chain kinase"/>
    <property type="match status" value="2"/>
</dbReference>
<feature type="domain" description="Ig-like" evidence="19">
    <location>
        <begin position="1110"/>
        <end position="1194"/>
    </location>
</feature>
<evidence type="ECO:0000256" key="4">
    <source>
        <dbReference type="ARBA" id="ARBA00022490"/>
    </source>
</evidence>
<proteinExistence type="inferred from homology"/>
<dbReference type="SMART" id="SM00015">
    <property type="entry name" value="IQ"/>
    <property type="match status" value="1"/>
</dbReference>
<dbReference type="InterPro" id="IPR035899">
    <property type="entry name" value="DBL_dom_sf"/>
</dbReference>
<feature type="binding site" evidence="14">
    <location>
        <position position="5028"/>
    </location>
    <ligand>
        <name>ATP</name>
        <dbReference type="ChEBI" id="CHEBI:30616"/>
    </ligand>
</feature>
<dbReference type="FunFam" id="2.60.40.10:FF:000228">
    <property type="entry name" value="obscurin isoform X4"/>
    <property type="match status" value="7"/>
</dbReference>
<dbReference type="InterPro" id="IPR007110">
    <property type="entry name" value="Ig-like_dom"/>
</dbReference>
<dbReference type="FunFam" id="2.60.40.10:FF:000214">
    <property type="entry name" value="titin isoform X1"/>
    <property type="match status" value="1"/>
</dbReference>
<feature type="domain" description="Ig-like" evidence="19">
    <location>
        <begin position="1288"/>
        <end position="1371"/>
    </location>
</feature>
<organism evidence="21 22">
    <name type="scientific">Silurus meridionalis</name>
    <name type="common">Southern catfish</name>
    <name type="synonym">Silurus soldatovi meridionalis</name>
    <dbReference type="NCBI Taxonomy" id="175797"/>
    <lineage>
        <taxon>Eukaryota</taxon>
        <taxon>Metazoa</taxon>
        <taxon>Chordata</taxon>
        <taxon>Craniata</taxon>
        <taxon>Vertebrata</taxon>
        <taxon>Euteleostomi</taxon>
        <taxon>Actinopterygii</taxon>
        <taxon>Neopterygii</taxon>
        <taxon>Teleostei</taxon>
        <taxon>Ostariophysi</taxon>
        <taxon>Siluriformes</taxon>
        <taxon>Siluridae</taxon>
        <taxon>Silurus</taxon>
    </lineage>
</organism>
<dbReference type="Pfam" id="PF00612">
    <property type="entry name" value="IQ"/>
    <property type="match status" value="1"/>
</dbReference>
<dbReference type="InterPro" id="IPR011993">
    <property type="entry name" value="PH-like_dom_sf"/>
</dbReference>
<feature type="domain" description="Ig-like" evidence="19">
    <location>
        <begin position="3371"/>
        <end position="3462"/>
    </location>
</feature>
<feature type="domain" description="Fibronectin type-III" evidence="20">
    <location>
        <begin position="5883"/>
        <end position="5974"/>
    </location>
</feature>
<dbReference type="PROSITE" id="PS00108">
    <property type="entry name" value="PROTEIN_KINASE_ST"/>
    <property type="match status" value="1"/>
</dbReference>
<feature type="domain" description="Ig-like" evidence="19">
    <location>
        <begin position="771"/>
        <end position="837"/>
    </location>
</feature>
<evidence type="ECO:0000256" key="3">
    <source>
        <dbReference type="ARBA" id="ARBA00006692"/>
    </source>
</evidence>
<dbReference type="GO" id="GO:0005634">
    <property type="term" value="C:nucleus"/>
    <property type="evidence" value="ECO:0007669"/>
    <property type="project" value="UniProtKB-SubCell"/>
</dbReference>
<evidence type="ECO:0000256" key="2">
    <source>
        <dbReference type="ARBA" id="ARBA00004496"/>
    </source>
</evidence>
<dbReference type="InterPro" id="IPR017441">
    <property type="entry name" value="Protein_kinase_ATP_BS"/>
</dbReference>
<feature type="compositionally biased region" description="Basic and acidic residues" evidence="15">
    <location>
        <begin position="5822"/>
        <end position="5832"/>
    </location>
</feature>
<feature type="domain" description="Ig-like" evidence="19">
    <location>
        <begin position="1733"/>
        <end position="1817"/>
    </location>
</feature>
<feature type="domain" description="DH" evidence="17">
    <location>
        <begin position="4377"/>
        <end position="4476"/>
    </location>
</feature>
<dbReference type="Gene3D" id="2.30.29.30">
    <property type="entry name" value="Pleckstrin-homology domain (PH domain)/Phosphotyrosine-binding domain (PTB)"/>
    <property type="match status" value="1"/>
</dbReference>
<feature type="compositionally biased region" description="Polar residues" evidence="15">
    <location>
        <begin position="5700"/>
        <end position="5725"/>
    </location>
</feature>
<evidence type="ECO:0000313" key="21">
    <source>
        <dbReference type="EMBL" id="KAF7695593.1"/>
    </source>
</evidence>
<dbReference type="InterPro" id="IPR011009">
    <property type="entry name" value="Kinase-like_dom_sf"/>
</dbReference>
<dbReference type="PROSITE" id="PS50003">
    <property type="entry name" value="PH_DOMAIN"/>
    <property type="match status" value="1"/>
</dbReference>
<feature type="domain" description="Ig-like" evidence="19">
    <location>
        <begin position="4699"/>
        <end position="4789"/>
    </location>
</feature>
<dbReference type="PANTHER" id="PTHR35971">
    <property type="entry name" value="SI:DKEY-31G6.6"/>
    <property type="match status" value="1"/>
</dbReference>
<dbReference type="PROSITE" id="PS50096">
    <property type="entry name" value="IQ"/>
    <property type="match status" value="1"/>
</dbReference>
<dbReference type="PANTHER" id="PTHR35971:SF5">
    <property type="entry name" value="OBSCURIN LIKE CYTOSKELETAL ADAPTOR 1"/>
    <property type="match status" value="1"/>
</dbReference>
<dbReference type="InterPro" id="IPR000219">
    <property type="entry name" value="DH_dom"/>
</dbReference>
<feature type="region of interest" description="Disordered" evidence="15">
    <location>
        <begin position="5300"/>
        <end position="5323"/>
    </location>
</feature>
<keyword evidence="10 14" id="KW-0067">ATP-binding</keyword>
<feature type="compositionally biased region" description="Basic and acidic residues" evidence="15">
    <location>
        <begin position="3767"/>
        <end position="3785"/>
    </location>
</feature>
<evidence type="ECO:0000313" key="22">
    <source>
        <dbReference type="Proteomes" id="UP000606274"/>
    </source>
</evidence>
<dbReference type="CDD" id="cd00063">
    <property type="entry name" value="FN3"/>
    <property type="match status" value="1"/>
</dbReference>
<dbReference type="GO" id="GO:0045989">
    <property type="term" value="P:positive regulation of striated muscle contraction"/>
    <property type="evidence" value="ECO:0007669"/>
    <property type="project" value="UniProtKB-ARBA"/>
</dbReference>
<dbReference type="InterPro" id="IPR000719">
    <property type="entry name" value="Prot_kinase_dom"/>
</dbReference>
<feature type="domain" description="Ig-like" evidence="19">
    <location>
        <begin position="1644"/>
        <end position="1716"/>
    </location>
</feature>
<feature type="domain" description="Protein kinase" evidence="18">
    <location>
        <begin position="4994"/>
        <end position="5247"/>
    </location>
</feature>
<dbReference type="InterPro" id="IPR013106">
    <property type="entry name" value="Ig_V-set"/>
</dbReference>
<feature type="region of interest" description="Disordered" evidence="15">
    <location>
        <begin position="5772"/>
        <end position="5799"/>
    </location>
</feature>
<evidence type="ECO:0000259" key="19">
    <source>
        <dbReference type="PROSITE" id="PS50835"/>
    </source>
</evidence>
<dbReference type="InterPro" id="IPR003598">
    <property type="entry name" value="Ig_sub2"/>
</dbReference>
<evidence type="ECO:0000256" key="14">
    <source>
        <dbReference type="PROSITE-ProRule" id="PRU10141"/>
    </source>
</evidence>
<dbReference type="FunFam" id="2.60.40.10:FF:000050">
    <property type="entry name" value="Titin isoform B"/>
    <property type="match status" value="2"/>
</dbReference>
<feature type="compositionally biased region" description="Basic and acidic residues" evidence="15">
    <location>
        <begin position="5455"/>
        <end position="5465"/>
    </location>
</feature>
<feature type="region of interest" description="Disordered" evidence="15">
    <location>
        <begin position="5512"/>
        <end position="5533"/>
    </location>
</feature>
<feature type="domain" description="Ig-like" evidence="19">
    <location>
        <begin position="39"/>
        <end position="124"/>
    </location>
</feature>
<dbReference type="InterPro" id="IPR013098">
    <property type="entry name" value="Ig_I-set"/>
</dbReference>
<feature type="domain" description="Ig-like" evidence="19">
    <location>
        <begin position="308"/>
        <end position="392"/>
    </location>
</feature>
<dbReference type="PROSITE" id="PS50853">
    <property type="entry name" value="FN3"/>
    <property type="match status" value="1"/>
</dbReference>
<dbReference type="SMART" id="SM00233">
    <property type="entry name" value="PH"/>
    <property type="match status" value="1"/>
</dbReference>
<feature type="compositionally biased region" description="Polar residues" evidence="15">
    <location>
        <begin position="5772"/>
        <end position="5782"/>
    </location>
</feature>
<dbReference type="SUPFAM" id="SSF49265">
    <property type="entry name" value="Fibronectin type III"/>
    <property type="match status" value="1"/>
</dbReference>
<feature type="domain" description="Ig-like" evidence="19">
    <location>
        <begin position="485"/>
        <end position="569"/>
    </location>
</feature>
<dbReference type="Gene3D" id="2.60.40.10">
    <property type="entry name" value="Immunoglobulins"/>
    <property type="match status" value="45"/>
</dbReference>
<feature type="domain" description="Ig-like" evidence="19">
    <location>
        <begin position="1911"/>
        <end position="1995"/>
    </location>
</feature>
<dbReference type="InterPro" id="IPR013783">
    <property type="entry name" value="Ig-like_fold"/>
</dbReference>
<feature type="compositionally biased region" description="Polar residues" evidence="15">
    <location>
        <begin position="5514"/>
        <end position="5523"/>
    </location>
</feature>
<protein>
    <recommendedName>
        <fullName evidence="23">Obscurin</fullName>
    </recommendedName>
</protein>
<evidence type="ECO:0008006" key="23">
    <source>
        <dbReference type="Google" id="ProtNLM"/>
    </source>
</evidence>